<proteinExistence type="predicted"/>
<keyword evidence="2" id="KW-1185">Reference proteome</keyword>
<evidence type="ECO:0000313" key="2">
    <source>
        <dbReference type="Proteomes" id="UP000620559"/>
    </source>
</evidence>
<evidence type="ECO:0000313" key="1">
    <source>
        <dbReference type="EMBL" id="MBE9214733.1"/>
    </source>
</evidence>
<accession>A0A8J7FE34</accession>
<reference evidence="1" key="1">
    <citation type="submission" date="2020-10" db="EMBL/GenBank/DDBJ databases">
        <authorList>
            <person name="Castelo-Branco R."/>
            <person name="Eusebio N."/>
            <person name="Adriana R."/>
            <person name="Vieira A."/>
            <person name="Brugerolle De Fraissinette N."/>
            <person name="Rezende De Castro R."/>
            <person name="Schneider M.P."/>
            <person name="Vasconcelos V."/>
            <person name="Leao P.N."/>
        </authorList>
    </citation>
    <scope>NUCLEOTIDE SEQUENCE</scope>
    <source>
        <strain evidence="1">LEGE 06105</strain>
    </source>
</reference>
<dbReference type="AlphaFoldDB" id="A0A8J7FE34"/>
<protein>
    <submittedName>
        <fullName evidence="1">Uncharacterized protein</fullName>
    </submittedName>
</protein>
<organism evidence="1 2">
    <name type="scientific">Plectonema cf. radiosum LEGE 06105</name>
    <dbReference type="NCBI Taxonomy" id="945769"/>
    <lineage>
        <taxon>Bacteria</taxon>
        <taxon>Bacillati</taxon>
        <taxon>Cyanobacteriota</taxon>
        <taxon>Cyanophyceae</taxon>
        <taxon>Oscillatoriophycideae</taxon>
        <taxon>Oscillatoriales</taxon>
        <taxon>Microcoleaceae</taxon>
        <taxon>Plectonema</taxon>
    </lineage>
</organism>
<comment type="caution">
    <text evidence="1">The sequence shown here is derived from an EMBL/GenBank/DDBJ whole genome shotgun (WGS) entry which is preliminary data.</text>
</comment>
<gene>
    <name evidence="1" type="ORF">IQ247_19015</name>
</gene>
<dbReference type="Proteomes" id="UP000620559">
    <property type="component" value="Unassembled WGS sequence"/>
</dbReference>
<sequence length="54" mass="6474">MRIFGDNQFYPQNLRSQDMLPDSDAEQGFYVLPFLLKQRELDNNHRSRVFITVL</sequence>
<dbReference type="EMBL" id="JADEWL010000069">
    <property type="protein sequence ID" value="MBE9214733.1"/>
    <property type="molecule type" value="Genomic_DNA"/>
</dbReference>
<dbReference type="RefSeq" id="WP_193922687.1">
    <property type="nucleotide sequence ID" value="NZ_JADEWL010000069.1"/>
</dbReference>
<name>A0A8J7FE34_9CYAN</name>